<comment type="caution">
    <text evidence="8">The sequence shown here is derived from an EMBL/GenBank/DDBJ whole genome shotgun (WGS) entry which is preliminary data.</text>
</comment>
<feature type="transmembrane region" description="Helical" evidence="6">
    <location>
        <begin position="153"/>
        <end position="173"/>
    </location>
</feature>
<accession>A0A815ZZM6</accession>
<evidence type="ECO:0000256" key="4">
    <source>
        <dbReference type="ARBA" id="ARBA00023136"/>
    </source>
</evidence>
<evidence type="ECO:0000259" key="7">
    <source>
        <dbReference type="Pfam" id="PF01490"/>
    </source>
</evidence>
<evidence type="ECO:0000256" key="6">
    <source>
        <dbReference type="SAM" id="Phobius"/>
    </source>
</evidence>
<reference evidence="8" key="1">
    <citation type="submission" date="2021-02" db="EMBL/GenBank/DDBJ databases">
        <authorList>
            <person name="Nowell W R."/>
        </authorList>
    </citation>
    <scope>NUCLEOTIDE SEQUENCE</scope>
</reference>
<feature type="transmembrane region" description="Helical" evidence="6">
    <location>
        <begin position="368"/>
        <end position="390"/>
    </location>
</feature>
<feature type="transmembrane region" description="Helical" evidence="6">
    <location>
        <begin position="279"/>
        <end position="297"/>
    </location>
</feature>
<dbReference type="InterPro" id="IPR013057">
    <property type="entry name" value="AA_transpt_TM"/>
</dbReference>
<feature type="transmembrane region" description="Helical" evidence="6">
    <location>
        <begin position="89"/>
        <end position="110"/>
    </location>
</feature>
<dbReference type="PANTHER" id="PTHR22950">
    <property type="entry name" value="AMINO ACID TRANSPORTER"/>
    <property type="match status" value="1"/>
</dbReference>
<feature type="region of interest" description="Disordered" evidence="5">
    <location>
        <begin position="32"/>
        <end position="57"/>
    </location>
</feature>
<dbReference type="EMBL" id="CAJNOR010006274">
    <property type="protein sequence ID" value="CAF1590782.1"/>
    <property type="molecule type" value="Genomic_DNA"/>
</dbReference>
<feature type="compositionally biased region" description="Basic and acidic residues" evidence="5">
    <location>
        <begin position="32"/>
        <end position="41"/>
    </location>
</feature>
<dbReference type="Pfam" id="PF01490">
    <property type="entry name" value="Aa_trans"/>
    <property type="match status" value="1"/>
</dbReference>
<feature type="transmembrane region" description="Helical" evidence="6">
    <location>
        <begin position="318"/>
        <end position="348"/>
    </location>
</feature>
<feature type="transmembrane region" description="Helical" evidence="6">
    <location>
        <begin position="232"/>
        <end position="259"/>
    </location>
</feature>
<keyword evidence="2 6" id="KW-0812">Transmembrane</keyword>
<feature type="transmembrane region" description="Helical" evidence="6">
    <location>
        <begin position="193"/>
        <end position="211"/>
    </location>
</feature>
<dbReference type="GO" id="GO:0015179">
    <property type="term" value="F:L-amino acid transmembrane transporter activity"/>
    <property type="evidence" value="ECO:0007669"/>
    <property type="project" value="TreeGrafter"/>
</dbReference>
<keyword evidence="9" id="KW-1185">Reference proteome</keyword>
<organism evidence="8 9">
    <name type="scientific">Adineta ricciae</name>
    <name type="common">Rotifer</name>
    <dbReference type="NCBI Taxonomy" id="249248"/>
    <lineage>
        <taxon>Eukaryota</taxon>
        <taxon>Metazoa</taxon>
        <taxon>Spiralia</taxon>
        <taxon>Gnathifera</taxon>
        <taxon>Rotifera</taxon>
        <taxon>Eurotatoria</taxon>
        <taxon>Bdelloidea</taxon>
        <taxon>Adinetida</taxon>
        <taxon>Adinetidae</taxon>
        <taxon>Adineta</taxon>
    </lineage>
</organism>
<dbReference type="Proteomes" id="UP000663828">
    <property type="component" value="Unassembled WGS sequence"/>
</dbReference>
<keyword evidence="3 6" id="KW-1133">Transmembrane helix</keyword>
<evidence type="ECO:0000256" key="1">
    <source>
        <dbReference type="ARBA" id="ARBA00004141"/>
    </source>
</evidence>
<proteinExistence type="predicted"/>
<protein>
    <recommendedName>
        <fullName evidence="7">Amino acid transporter transmembrane domain-containing protein</fullName>
    </recommendedName>
</protein>
<comment type="subcellular location">
    <subcellularLocation>
        <location evidence="1">Membrane</location>
        <topology evidence="1">Multi-pass membrane protein</topology>
    </subcellularLocation>
</comment>
<keyword evidence="4 6" id="KW-0472">Membrane</keyword>
<feature type="compositionally biased region" description="Polar residues" evidence="5">
    <location>
        <begin position="44"/>
        <end position="57"/>
    </location>
</feature>
<evidence type="ECO:0000313" key="9">
    <source>
        <dbReference type="Proteomes" id="UP000663828"/>
    </source>
</evidence>
<evidence type="ECO:0000256" key="5">
    <source>
        <dbReference type="SAM" id="MobiDB-lite"/>
    </source>
</evidence>
<evidence type="ECO:0000313" key="8">
    <source>
        <dbReference type="EMBL" id="CAF1590782.1"/>
    </source>
</evidence>
<name>A0A815ZZM6_ADIRI</name>
<gene>
    <name evidence="8" type="ORF">XAT740_LOCUS46545</name>
</gene>
<evidence type="ECO:0000256" key="2">
    <source>
        <dbReference type="ARBA" id="ARBA00022692"/>
    </source>
</evidence>
<evidence type="ECO:0000256" key="3">
    <source>
        <dbReference type="ARBA" id="ARBA00022989"/>
    </source>
</evidence>
<sequence>MSRSTSDLALDLSSTTLTETCTSEQINSAPVHDTKYSKNDDESTTPLLSTPNTNEPKTTNSETLMHIINCSFGVGILALPYALSKAGLLFGSIAFWIVSILLLYCMHQLLRCCRYYRQYSTHGECDYGDIMQYTLEKCQWSFMNRNAMIGRSIIDICIIVMKFGSCSIYFVLISANIKQVMDYYLWFHPSIQLYEVFVLLIVVSFSFLRNLKLLAPLSYIGNLVTMAEPYAFDGWFGILNIGIVIVTALHFLIGFFGYIRYGSEIRGSITLNLPQDNKLYQFVNVLYALSILLTYNLQMHIPFTLLWQRISVKFDSKYIFVAMLVPHIGHVVAFVGAVSSSLLTVLFPPICETLTFWPNDLGRFKWQFILNIFIISFGLYVFLFGTALSLSGQHVSNAQCDETLVNTHMLECYKKHIDNKIDTSSIENAYYMDGSNLCQAFNQSSSYRKCLYSIFGRNEICSYERYQYSYHYFKTYWKLVLASCIVENNEHCSPSHLSEKIINKCHYSFDDKFPTKCKEFVRSVKCLERHEHDLIPSTFGSACSRSQGYYYFYGDLAARLQLSINICEQK</sequence>
<feature type="domain" description="Amino acid transporter transmembrane" evidence="7">
    <location>
        <begin position="57"/>
        <end position="226"/>
    </location>
</feature>
<dbReference type="AlphaFoldDB" id="A0A815ZZM6"/>
<feature type="transmembrane region" description="Helical" evidence="6">
    <location>
        <begin position="64"/>
        <end position="83"/>
    </location>
</feature>
<dbReference type="GO" id="GO:0005774">
    <property type="term" value="C:vacuolar membrane"/>
    <property type="evidence" value="ECO:0007669"/>
    <property type="project" value="TreeGrafter"/>
</dbReference>